<proteinExistence type="predicted"/>
<reference evidence="2" key="1">
    <citation type="journal article" date="2013" name="Nature">
        <title>Draft genome of the wheat A-genome progenitor Triticum urartu.</title>
        <authorList>
            <person name="Ling H.Q."/>
            <person name="Zhao S."/>
            <person name="Liu D."/>
            <person name="Wang J."/>
            <person name="Sun H."/>
            <person name="Zhang C."/>
            <person name="Fan H."/>
            <person name="Li D."/>
            <person name="Dong L."/>
            <person name="Tao Y."/>
            <person name="Gao C."/>
            <person name="Wu H."/>
            <person name="Li Y."/>
            <person name="Cui Y."/>
            <person name="Guo X."/>
            <person name="Zheng S."/>
            <person name="Wang B."/>
            <person name="Yu K."/>
            <person name="Liang Q."/>
            <person name="Yang W."/>
            <person name="Lou X."/>
            <person name="Chen J."/>
            <person name="Feng M."/>
            <person name="Jian J."/>
            <person name="Zhang X."/>
            <person name="Luo G."/>
            <person name="Jiang Y."/>
            <person name="Liu J."/>
            <person name="Wang Z."/>
            <person name="Sha Y."/>
            <person name="Zhang B."/>
            <person name="Wu H."/>
            <person name="Tang D."/>
            <person name="Shen Q."/>
            <person name="Xue P."/>
            <person name="Zou S."/>
            <person name="Wang X."/>
            <person name="Liu X."/>
            <person name="Wang F."/>
            <person name="Yang Y."/>
            <person name="An X."/>
            <person name="Dong Z."/>
            <person name="Zhang K."/>
            <person name="Zhang X."/>
            <person name="Luo M.C."/>
            <person name="Dvorak J."/>
            <person name="Tong Y."/>
            <person name="Wang J."/>
            <person name="Yang H."/>
            <person name="Li Z."/>
            <person name="Wang D."/>
            <person name="Zhang A."/>
            <person name="Wang J."/>
        </authorList>
    </citation>
    <scope>NUCLEOTIDE SEQUENCE</scope>
    <source>
        <strain evidence="2">cv. G1812</strain>
    </source>
</reference>
<organism evidence="1 2">
    <name type="scientific">Triticum urartu</name>
    <name type="common">Red wild einkorn</name>
    <name type="synonym">Crithodium urartu</name>
    <dbReference type="NCBI Taxonomy" id="4572"/>
    <lineage>
        <taxon>Eukaryota</taxon>
        <taxon>Viridiplantae</taxon>
        <taxon>Streptophyta</taxon>
        <taxon>Embryophyta</taxon>
        <taxon>Tracheophyta</taxon>
        <taxon>Spermatophyta</taxon>
        <taxon>Magnoliopsida</taxon>
        <taxon>Liliopsida</taxon>
        <taxon>Poales</taxon>
        <taxon>Poaceae</taxon>
        <taxon>BOP clade</taxon>
        <taxon>Pooideae</taxon>
        <taxon>Triticodae</taxon>
        <taxon>Triticeae</taxon>
        <taxon>Triticinae</taxon>
        <taxon>Triticum</taxon>
    </lineage>
</organism>
<dbReference type="Gramene" id="TuG1812S0000346600.01.T01">
    <property type="protein sequence ID" value="TuG1812S0000346600.01.T01.s_cds17099"/>
    <property type="gene ID" value="TuG1812S0000346600.01"/>
</dbReference>
<dbReference type="EnsemblPlants" id="TuG1812S0000346600.01.T01">
    <property type="protein sequence ID" value="TuG1812S0000346600.01.T01.s_cds17099"/>
    <property type="gene ID" value="TuG1812S0000346600.01"/>
</dbReference>
<accession>A0A8R7VBF3</accession>
<reference evidence="1" key="2">
    <citation type="submission" date="2022-06" db="UniProtKB">
        <authorList>
            <consortium name="EnsemblPlants"/>
        </authorList>
    </citation>
    <scope>IDENTIFICATION</scope>
</reference>
<keyword evidence="2" id="KW-1185">Reference proteome</keyword>
<protein>
    <submittedName>
        <fullName evidence="1">Uncharacterized protein</fullName>
    </submittedName>
</protein>
<evidence type="ECO:0000313" key="1">
    <source>
        <dbReference type="EnsemblPlants" id="TuG1812S0000346600.01.T01.s_cds17099"/>
    </source>
</evidence>
<evidence type="ECO:0000313" key="2">
    <source>
        <dbReference type="Proteomes" id="UP000015106"/>
    </source>
</evidence>
<sequence length="142" mass="15689">MRKSDLRCRDSFDLLSTLGFLDTARATSASDHLNVFFKYSTLAVIFSWVRKATACSAYLNIPEPGGIPSLWAHATIARTCSGLVVRILSAGMHSLTISQAPSPHSCRKATLGLTTLSRLQRRRQLLRLSGRSKLSMEPKRGR</sequence>
<dbReference type="Proteomes" id="UP000015106">
    <property type="component" value="Unassembled WGS sequence"/>
</dbReference>
<name>A0A8R7VBF3_TRIUA</name>
<dbReference type="AlphaFoldDB" id="A0A8R7VBF3"/>